<evidence type="ECO:0000313" key="1">
    <source>
        <dbReference type="EMBL" id="GMQ28420.1"/>
    </source>
</evidence>
<comment type="caution">
    <text evidence="1">The sequence shown here is derived from an EMBL/GenBank/DDBJ whole genome shotgun (WGS) entry which is preliminary data.</text>
</comment>
<sequence>MKIQEGQIPQTMPFRARPNPLGYILQILENA</sequence>
<proteinExistence type="predicted"/>
<dbReference type="EMBL" id="BTPD01000003">
    <property type="protein sequence ID" value="GMQ28420.1"/>
    <property type="molecule type" value="Genomic_DNA"/>
</dbReference>
<name>A0ABQ6PME6_9BACT</name>
<dbReference type="Proteomes" id="UP001338309">
    <property type="component" value="Unassembled WGS sequence"/>
</dbReference>
<accession>A0ABQ6PME6</accession>
<organism evidence="1 2">
    <name type="scientific">Algoriphagus confluentis</name>
    <dbReference type="NCBI Taxonomy" id="1697556"/>
    <lineage>
        <taxon>Bacteria</taxon>
        <taxon>Pseudomonadati</taxon>
        <taxon>Bacteroidota</taxon>
        <taxon>Cytophagia</taxon>
        <taxon>Cytophagales</taxon>
        <taxon>Cyclobacteriaceae</taxon>
        <taxon>Algoriphagus</taxon>
    </lineage>
</organism>
<reference evidence="1 2" key="1">
    <citation type="submission" date="2023-08" db="EMBL/GenBank/DDBJ databases">
        <title>Draft genome sequence of Algoriphagus confluentis.</title>
        <authorList>
            <person name="Takatani N."/>
            <person name="Hosokawa M."/>
            <person name="Sawabe T."/>
        </authorList>
    </citation>
    <scope>NUCLEOTIDE SEQUENCE [LARGE SCALE GENOMIC DNA]</scope>
    <source>
        <strain evidence="1 2">NBRC 111222</strain>
    </source>
</reference>
<keyword evidence="2" id="KW-1185">Reference proteome</keyword>
<gene>
    <name evidence="1" type="ORF">Aconfl_10630</name>
</gene>
<evidence type="ECO:0000313" key="2">
    <source>
        <dbReference type="Proteomes" id="UP001338309"/>
    </source>
</evidence>
<protein>
    <submittedName>
        <fullName evidence="1">Uncharacterized protein</fullName>
    </submittedName>
</protein>